<sequence>MTTVLLALEGIAGAGKSTLRDRLLLDAHADGIVLSHTGQFSWLAPTATRTLIRLRAGHPADSTDEASEAACWDLALHARFNLTPALTLGPVIADRLILSTVALLALLHQQPVRTLVGRLAEQSTAWPQLTVLLTTPPETCNTRIAARATARRFAEDLGTSHRLADLYEQAANAWTETTGLPVLRHSCATTQDLNHLASACLEWLRMSVFPPPRIQETADEPAPPPPRSMGP</sequence>
<name>A0ABW1F2U3_9ACTN</name>
<evidence type="ECO:0000259" key="1">
    <source>
        <dbReference type="Pfam" id="PF02223"/>
    </source>
</evidence>
<dbReference type="Proteomes" id="UP001596067">
    <property type="component" value="Unassembled WGS sequence"/>
</dbReference>
<dbReference type="InterPro" id="IPR039430">
    <property type="entry name" value="Thymidylate_kin-like_dom"/>
</dbReference>
<dbReference type="InterPro" id="IPR027417">
    <property type="entry name" value="P-loop_NTPase"/>
</dbReference>
<reference evidence="3" key="1">
    <citation type="journal article" date="2019" name="Int. J. Syst. Evol. Microbiol.">
        <title>The Global Catalogue of Microorganisms (GCM) 10K type strain sequencing project: providing services to taxonomists for standard genome sequencing and annotation.</title>
        <authorList>
            <consortium name="The Broad Institute Genomics Platform"/>
            <consortium name="The Broad Institute Genome Sequencing Center for Infectious Disease"/>
            <person name="Wu L."/>
            <person name="Ma J."/>
        </authorList>
    </citation>
    <scope>NUCLEOTIDE SEQUENCE [LARGE SCALE GENOMIC DNA]</scope>
    <source>
        <strain evidence="3">CGMCC 4.1469</strain>
    </source>
</reference>
<protein>
    <recommendedName>
        <fullName evidence="1">Thymidylate kinase-like domain-containing protein</fullName>
    </recommendedName>
</protein>
<dbReference type="RefSeq" id="WP_313763496.1">
    <property type="nucleotide sequence ID" value="NZ_BAAAVH010000112.1"/>
</dbReference>
<comment type="caution">
    <text evidence="2">The sequence shown here is derived from an EMBL/GenBank/DDBJ whole genome shotgun (WGS) entry which is preliminary data.</text>
</comment>
<keyword evidence="3" id="KW-1185">Reference proteome</keyword>
<evidence type="ECO:0000313" key="3">
    <source>
        <dbReference type="Proteomes" id="UP001596067"/>
    </source>
</evidence>
<accession>A0ABW1F2U3</accession>
<dbReference type="SUPFAM" id="SSF52540">
    <property type="entry name" value="P-loop containing nucleoside triphosphate hydrolases"/>
    <property type="match status" value="1"/>
</dbReference>
<dbReference type="Gene3D" id="3.40.50.300">
    <property type="entry name" value="P-loop containing nucleotide triphosphate hydrolases"/>
    <property type="match status" value="1"/>
</dbReference>
<proteinExistence type="predicted"/>
<evidence type="ECO:0000313" key="2">
    <source>
        <dbReference type="EMBL" id="MFC5888224.1"/>
    </source>
</evidence>
<dbReference type="Pfam" id="PF02223">
    <property type="entry name" value="Thymidylate_kin"/>
    <property type="match status" value="1"/>
</dbReference>
<organism evidence="2 3">
    <name type="scientific">Kitasatospora aburaviensis</name>
    <dbReference type="NCBI Taxonomy" id="67265"/>
    <lineage>
        <taxon>Bacteria</taxon>
        <taxon>Bacillati</taxon>
        <taxon>Actinomycetota</taxon>
        <taxon>Actinomycetes</taxon>
        <taxon>Kitasatosporales</taxon>
        <taxon>Streptomycetaceae</taxon>
        <taxon>Kitasatospora</taxon>
    </lineage>
</organism>
<dbReference type="EMBL" id="JBHSOD010000037">
    <property type="protein sequence ID" value="MFC5888224.1"/>
    <property type="molecule type" value="Genomic_DNA"/>
</dbReference>
<feature type="domain" description="Thymidylate kinase-like" evidence="1">
    <location>
        <begin position="8"/>
        <end position="171"/>
    </location>
</feature>
<gene>
    <name evidence="2" type="ORF">ACFP0N_24990</name>
</gene>